<dbReference type="AlphaFoldDB" id="A0A8X7Z7L7"/>
<dbReference type="Proteomes" id="UP000886885">
    <property type="component" value="Chromosome 9A"/>
</dbReference>
<organism evidence="1 2">
    <name type="scientific">Populus tomentosa</name>
    <name type="common">Chinese white poplar</name>
    <dbReference type="NCBI Taxonomy" id="118781"/>
    <lineage>
        <taxon>Eukaryota</taxon>
        <taxon>Viridiplantae</taxon>
        <taxon>Streptophyta</taxon>
        <taxon>Embryophyta</taxon>
        <taxon>Tracheophyta</taxon>
        <taxon>Spermatophyta</taxon>
        <taxon>Magnoliopsida</taxon>
        <taxon>eudicotyledons</taxon>
        <taxon>Gunneridae</taxon>
        <taxon>Pentapetalae</taxon>
        <taxon>rosids</taxon>
        <taxon>fabids</taxon>
        <taxon>Malpighiales</taxon>
        <taxon>Salicaceae</taxon>
        <taxon>Saliceae</taxon>
        <taxon>Populus</taxon>
    </lineage>
</organism>
<name>A0A8X7Z7L7_POPTO</name>
<proteinExistence type="predicted"/>
<keyword evidence="2" id="KW-1185">Reference proteome</keyword>
<evidence type="ECO:0000313" key="2">
    <source>
        <dbReference type="Proteomes" id="UP000886885"/>
    </source>
</evidence>
<sequence length="135" mass="15534">MGFSYFSYDQEYADKISQGKQIIPSITLFHVFNYDAFYDVYTADHHGNEEACETVVSNSNAFNYDDSFYDDVYEPLKIDWTHFNEFVAGLCEELKLQILEKRLKKDGGAVVHHDDGVDEVEGEVILWRPAGGVKY</sequence>
<accession>A0A8X7Z7L7</accession>
<comment type="caution">
    <text evidence="1">The sequence shown here is derived from an EMBL/GenBank/DDBJ whole genome shotgun (WGS) entry which is preliminary data.</text>
</comment>
<reference evidence="1" key="1">
    <citation type="journal article" date="2020" name="bioRxiv">
        <title>Hybrid origin of Populus tomentosa Carr. identified through genome sequencing and phylogenomic analysis.</title>
        <authorList>
            <person name="An X."/>
            <person name="Gao K."/>
            <person name="Chen Z."/>
            <person name="Li J."/>
            <person name="Yang X."/>
            <person name="Yang X."/>
            <person name="Zhou J."/>
            <person name="Guo T."/>
            <person name="Zhao T."/>
            <person name="Huang S."/>
            <person name="Miao D."/>
            <person name="Khan W.U."/>
            <person name="Rao P."/>
            <person name="Ye M."/>
            <person name="Lei B."/>
            <person name="Liao W."/>
            <person name="Wang J."/>
            <person name="Ji L."/>
            <person name="Li Y."/>
            <person name="Guo B."/>
            <person name="Mustafa N.S."/>
            <person name="Li S."/>
            <person name="Yun Q."/>
            <person name="Keller S.R."/>
            <person name="Mao J."/>
            <person name="Zhang R."/>
            <person name="Strauss S.H."/>
        </authorList>
    </citation>
    <scope>NUCLEOTIDE SEQUENCE</scope>
    <source>
        <strain evidence="1">GM15</strain>
        <tissue evidence="1">Leaf</tissue>
    </source>
</reference>
<protein>
    <submittedName>
        <fullName evidence="1">Uncharacterized protein</fullName>
    </submittedName>
</protein>
<dbReference type="OrthoDB" id="833209at2759"/>
<gene>
    <name evidence="1" type="ORF">POTOM_033266</name>
</gene>
<dbReference type="EMBL" id="JAAWWB010000017">
    <property type="protein sequence ID" value="KAG6762747.1"/>
    <property type="molecule type" value="Genomic_DNA"/>
</dbReference>
<evidence type="ECO:0000313" key="1">
    <source>
        <dbReference type="EMBL" id="KAG6762747.1"/>
    </source>
</evidence>